<evidence type="ECO:0000259" key="4">
    <source>
        <dbReference type="PROSITE" id="PS50956"/>
    </source>
</evidence>
<sequence length="244" mass="26230">MEYDFDELDRRVIHALERDARNTSAPDIAEEMDVSPGTVRNRIAKLEDAGVIRGYHADVDYERVEGRLTNVITATASASERAHLAQQALDVPGVVQVREVMSGRGNLAVKVVGTDTDDLSRLARKLTNVGLDIEDEALLQDEHYRPYGPFGPGAADDASREPFGRGADDEVIAVTVEADAPLDGKTLQEANEAGLVGEDVLVVAVERGGATITPKGDTTLRADDLVKVYSSTSVPTDTLDAFRA</sequence>
<dbReference type="PANTHER" id="PTHR30154:SF34">
    <property type="entry name" value="TRANSCRIPTIONAL REGULATOR AZLB"/>
    <property type="match status" value="1"/>
</dbReference>
<evidence type="ECO:0000256" key="3">
    <source>
        <dbReference type="ARBA" id="ARBA00023163"/>
    </source>
</evidence>
<name>A0AAV3SYM8_9EURY</name>
<dbReference type="InterPro" id="IPR036390">
    <property type="entry name" value="WH_DNA-bd_sf"/>
</dbReference>
<dbReference type="GO" id="GO:0006813">
    <property type="term" value="P:potassium ion transport"/>
    <property type="evidence" value="ECO:0007669"/>
    <property type="project" value="InterPro"/>
</dbReference>
<dbReference type="InterPro" id="IPR000485">
    <property type="entry name" value="AsnC-type_HTH_dom"/>
</dbReference>
<dbReference type="PRINTS" id="PR00033">
    <property type="entry name" value="HTHASNC"/>
</dbReference>
<gene>
    <name evidence="6" type="ORF">GCM10009019_04250</name>
</gene>
<proteinExistence type="predicted"/>
<evidence type="ECO:0000313" key="7">
    <source>
        <dbReference type="Proteomes" id="UP001500194"/>
    </source>
</evidence>
<dbReference type="InterPro" id="IPR036721">
    <property type="entry name" value="RCK_C_sf"/>
</dbReference>
<organism evidence="6 7">
    <name type="scientific">Salarchaeum japonicum</name>
    <dbReference type="NCBI Taxonomy" id="555573"/>
    <lineage>
        <taxon>Archaea</taxon>
        <taxon>Methanobacteriati</taxon>
        <taxon>Methanobacteriota</taxon>
        <taxon>Stenosarchaea group</taxon>
        <taxon>Halobacteria</taxon>
        <taxon>Halobacteriales</taxon>
        <taxon>Halobacteriaceae</taxon>
    </lineage>
</organism>
<accession>A0AAV3SYM8</accession>
<dbReference type="InterPro" id="IPR011991">
    <property type="entry name" value="ArsR-like_HTH"/>
</dbReference>
<dbReference type="Gene3D" id="1.10.10.10">
    <property type="entry name" value="Winged helix-like DNA-binding domain superfamily/Winged helix DNA-binding domain"/>
    <property type="match status" value="1"/>
</dbReference>
<dbReference type="PANTHER" id="PTHR30154">
    <property type="entry name" value="LEUCINE-RESPONSIVE REGULATORY PROTEIN"/>
    <property type="match status" value="1"/>
</dbReference>
<dbReference type="GO" id="GO:0043565">
    <property type="term" value="F:sequence-specific DNA binding"/>
    <property type="evidence" value="ECO:0007669"/>
    <property type="project" value="InterPro"/>
</dbReference>
<dbReference type="GO" id="GO:0008324">
    <property type="term" value="F:monoatomic cation transmembrane transporter activity"/>
    <property type="evidence" value="ECO:0007669"/>
    <property type="project" value="InterPro"/>
</dbReference>
<dbReference type="InterPro" id="IPR006037">
    <property type="entry name" value="RCK_C"/>
</dbReference>
<dbReference type="Proteomes" id="UP001500194">
    <property type="component" value="Unassembled WGS sequence"/>
</dbReference>
<dbReference type="Gene3D" id="3.30.70.1450">
    <property type="entry name" value="Regulator of K+ conductance, C-terminal domain"/>
    <property type="match status" value="1"/>
</dbReference>
<feature type="domain" description="RCK C-terminal" evidence="5">
    <location>
        <begin position="158"/>
        <end position="244"/>
    </location>
</feature>
<dbReference type="CDD" id="cd00090">
    <property type="entry name" value="HTH_ARSR"/>
    <property type="match status" value="1"/>
</dbReference>
<evidence type="ECO:0000256" key="1">
    <source>
        <dbReference type="ARBA" id="ARBA00023015"/>
    </source>
</evidence>
<dbReference type="Pfam" id="PF13412">
    <property type="entry name" value="HTH_24"/>
    <property type="match status" value="1"/>
</dbReference>
<dbReference type="AlphaFoldDB" id="A0AAV3SYM8"/>
<feature type="domain" description="HTH asnC-type" evidence="4">
    <location>
        <begin position="5"/>
        <end position="68"/>
    </location>
</feature>
<dbReference type="PROSITE" id="PS50956">
    <property type="entry name" value="HTH_ASNC_2"/>
    <property type="match status" value="1"/>
</dbReference>
<dbReference type="PROSITE" id="PS51202">
    <property type="entry name" value="RCK_C"/>
    <property type="match status" value="1"/>
</dbReference>
<dbReference type="EMBL" id="BAAADU010000002">
    <property type="protein sequence ID" value="GAA0645289.1"/>
    <property type="molecule type" value="Genomic_DNA"/>
</dbReference>
<reference evidence="6 7" key="1">
    <citation type="journal article" date="2019" name="Int. J. Syst. Evol. Microbiol.">
        <title>The Global Catalogue of Microorganisms (GCM) 10K type strain sequencing project: providing services to taxonomists for standard genome sequencing and annotation.</title>
        <authorList>
            <consortium name="The Broad Institute Genomics Platform"/>
            <consortium name="The Broad Institute Genome Sequencing Center for Infectious Disease"/>
            <person name="Wu L."/>
            <person name="Ma J."/>
        </authorList>
    </citation>
    <scope>NUCLEOTIDE SEQUENCE [LARGE SCALE GENOMIC DNA]</scope>
    <source>
        <strain evidence="6 7">JCM 16327</strain>
    </source>
</reference>
<evidence type="ECO:0000256" key="2">
    <source>
        <dbReference type="ARBA" id="ARBA00023125"/>
    </source>
</evidence>
<dbReference type="SMART" id="SM00344">
    <property type="entry name" value="HTH_ASNC"/>
    <property type="match status" value="1"/>
</dbReference>
<dbReference type="GeneID" id="68572460"/>
<dbReference type="SUPFAM" id="SSF46785">
    <property type="entry name" value="Winged helix' DNA-binding domain"/>
    <property type="match status" value="1"/>
</dbReference>
<protein>
    <submittedName>
        <fullName evidence="6">Lrp/AsnC family transcriptional regulator</fullName>
    </submittedName>
</protein>
<keyword evidence="3" id="KW-0804">Transcription</keyword>
<keyword evidence="2" id="KW-0238">DNA-binding</keyword>
<dbReference type="Pfam" id="PF02080">
    <property type="entry name" value="TrkA_C"/>
    <property type="match status" value="1"/>
</dbReference>
<comment type="caution">
    <text evidence="6">The sequence shown here is derived from an EMBL/GenBank/DDBJ whole genome shotgun (WGS) entry which is preliminary data.</text>
</comment>
<dbReference type="GO" id="GO:0005829">
    <property type="term" value="C:cytosol"/>
    <property type="evidence" value="ECO:0007669"/>
    <property type="project" value="TreeGrafter"/>
</dbReference>
<keyword evidence="7" id="KW-1185">Reference proteome</keyword>
<keyword evidence="1" id="KW-0805">Transcription regulation</keyword>
<dbReference type="RefSeq" id="WP_227261860.1">
    <property type="nucleotide sequence ID" value="NZ_BAAADU010000002.1"/>
</dbReference>
<dbReference type="SUPFAM" id="SSF116726">
    <property type="entry name" value="TrkA C-terminal domain-like"/>
    <property type="match status" value="1"/>
</dbReference>
<evidence type="ECO:0000259" key="5">
    <source>
        <dbReference type="PROSITE" id="PS51202"/>
    </source>
</evidence>
<dbReference type="Gene3D" id="3.30.70.920">
    <property type="match status" value="1"/>
</dbReference>
<dbReference type="InterPro" id="IPR036388">
    <property type="entry name" value="WH-like_DNA-bd_sf"/>
</dbReference>
<dbReference type="InterPro" id="IPR019888">
    <property type="entry name" value="Tscrpt_reg_AsnC-like"/>
</dbReference>
<dbReference type="GO" id="GO:0043200">
    <property type="term" value="P:response to amino acid"/>
    <property type="evidence" value="ECO:0007669"/>
    <property type="project" value="TreeGrafter"/>
</dbReference>
<evidence type="ECO:0000313" key="6">
    <source>
        <dbReference type="EMBL" id="GAA0645289.1"/>
    </source>
</evidence>